<proteinExistence type="predicted"/>
<evidence type="ECO:0000256" key="1">
    <source>
        <dbReference type="ARBA" id="ARBA00004141"/>
    </source>
</evidence>
<evidence type="ECO:0000256" key="4">
    <source>
        <dbReference type="ARBA" id="ARBA00023136"/>
    </source>
</evidence>
<dbReference type="PANTHER" id="PTHR11132">
    <property type="entry name" value="SOLUTE CARRIER FAMILY 35"/>
    <property type="match status" value="1"/>
</dbReference>
<keyword evidence="8" id="KW-1185">Reference proteome</keyword>
<dbReference type="Proteomes" id="UP001489004">
    <property type="component" value="Unassembled WGS sequence"/>
</dbReference>
<evidence type="ECO:0000256" key="2">
    <source>
        <dbReference type="ARBA" id="ARBA00022692"/>
    </source>
</evidence>
<dbReference type="GO" id="GO:0016020">
    <property type="term" value="C:membrane"/>
    <property type="evidence" value="ECO:0007669"/>
    <property type="project" value="UniProtKB-SubCell"/>
</dbReference>
<feature type="transmembrane region" description="Helical" evidence="5">
    <location>
        <begin position="32"/>
        <end position="53"/>
    </location>
</feature>
<reference evidence="7 8" key="1">
    <citation type="journal article" date="2024" name="Nat. Commun.">
        <title>Phylogenomics reveals the evolutionary origins of lichenization in chlorophyte algae.</title>
        <authorList>
            <person name="Puginier C."/>
            <person name="Libourel C."/>
            <person name="Otte J."/>
            <person name="Skaloud P."/>
            <person name="Haon M."/>
            <person name="Grisel S."/>
            <person name="Petersen M."/>
            <person name="Berrin J.G."/>
            <person name="Delaux P.M."/>
            <person name="Dal Grande F."/>
            <person name="Keller J."/>
        </authorList>
    </citation>
    <scope>NUCLEOTIDE SEQUENCE [LARGE SCALE GENOMIC DNA]</scope>
    <source>
        <strain evidence="7 8">SAG 2043</strain>
    </source>
</reference>
<evidence type="ECO:0000313" key="8">
    <source>
        <dbReference type="Proteomes" id="UP001489004"/>
    </source>
</evidence>
<feature type="transmembrane region" description="Helical" evidence="5">
    <location>
        <begin position="209"/>
        <end position="226"/>
    </location>
</feature>
<dbReference type="InterPro" id="IPR037185">
    <property type="entry name" value="EmrE-like"/>
</dbReference>
<protein>
    <recommendedName>
        <fullName evidence="6">Sugar phosphate transporter domain-containing protein</fullName>
    </recommendedName>
</protein>
<comment type="subcellular location">
    <subcellularLocation>
        <location evidence="1">Membrane</location>
        <topology evidence="1">Multi-pass membrane protein</topology>
    </subcellularLocation>
</comment>
<feature type="transmembrane region" description="Helical" evidence="5">
    <location>
        <begin position="60"/>
        <end position="76"/>
    </location>
</feature>
<organism evidence="7 8">
    <name type="scientific">[Myrmecia] bisecta</name>
    <dbReference type="NCBI Taxonomy" id="41462"/>
    <lineage>
        <taxon>Eukaryota</taxon>
        <taxon>Viridiplantae</taxon>
        <taxon>Chlorophyta</taxon>
        <taxon>core chlorophytes</taxon>
        <taxon>Trebouxiophyceae</taxon>
        <taxon>Trebouxiales</taxon>
        <taxon>Trebouxiaceae</taxon>
        <taxon>Myrmecia</taxon>
    </lineage>
</organism>
<dbReference type="EMBL" id="JALJOR010000005">
    <property type="protein sequence ID" value="KAK9816692.1"/>
    <property type="molecule type" value="Genomic_DNA"/>
</dbReference>
<dbReference type="InterPro" id="IPR004853">
    <property type="entry name" value="Sugar_P_trans_dom"/>
</dbReference>
<feature type="transmembrane region" description="Helical" evidence="5">
    <location>
        <begin position="142"/>
        <end position="160"/>
    </location>
</feature>
<evidence type="ECO:0000259" key="6">
    <source>
        <dbReference type="Pfam" id="PF03151"/>
    </source>
</evidence>
<dbReference type="SUPFAM" id="SSF103481">
    <property type="entry name" value="Multidrug resistance efflux transporter EmrE"/>
    <property type="match status" value="1"/>
</dbReference>
<dbReference type="AlphaFoldDB" id="A0AAW1Q5X7"/>
<keyword evidence="4 5" id="KW-0472">Membrane</keyword>
<feature type="transmembrane region" description="Helical" evidence="5">
    <location>
        <begin position="88"/>
        <end position="121"/>
    </location>
</feature>
<keyword evidence="3 5" id="KW-1133">Transmembrane helix</keyword>
<evidence type="ECO:0000256" key="3">
    <source>
        <dbReference type="ARBA" id="ARBA00022989"/>
    </source>
</evidence>
<keyword evidence="2 5" id="KW-0812">Transmembrane</keyword>
<dbReference type="InterPro" id="IPR050186">
    <property type="entry name" value="TPT_transporter"/>
</dbReference>
<evidence type="ECO:0000256" key="5">
    <source>
        <dbReference type="SAM" id="Phobius"/>
    </source>
</evidence>
<gene>
    <name evidence="7" type="ORF">WJX72_003780</name>
</gene>
<comment type="caution">
    <text evidence="7">The sequence shown here is derived from an EMBL/GenBank/DDBJ whole genome shotgun (WGS) entry which is preliminary data.</text>
</comment>
<dbReference type="Pfam" id="PF03151">
    <property type="entry name" value="TPT"/>
    <property type="match status" value="1"/>
</dbReference>
<feature type="transmembrane region" description="Helical" evidence="5">
    <location>
        <begin position="175"/>
        <end position="197"/>
    </location>
</feature>
<feature type="domain" description="Sugar phosphate transporter" evidence="6">
    <location>
        <begin position="24"/>
        <end position="251"/>
    </location>
</feature>
<sequence length="286" mass="30562">MGFCFFALLPFMLREPFRSQHAATLRRQWMGLVGIGLFLALNISLNNTSLVLISLSLNQIIRSSIPVITAALAVFIESKVPSRAELGSLVVLTLGVMIAVFEGTVSGSVAGVMVCLSGTVCNAAMMTTSGRLMSEKLDVLRLTFYTAPVSCVALLPFYAWREAAKFAQYRLGRSGAISGIILLGSMNALAYNVVHYLMIQKTSAVSTTVLGEVKVIGLLVLSSMLLGESKVFTTRMTVGCVLAMAGFCGYSHCKLSKQQSSSPIIKGVPDIKSVVGYSRVPSRSAV</sequence>
<feature type="transmembrane region" description="Helical" evidence="5">
    <location>
        <begin position="232"/>
        <end position="250"/>
    </location>
</feature>
<name>A0AAW1Q5X7_9CHLO</name>
<evidence type="ECO:0000313" key="7">
    <source>
        <dbReference type="EMBL" id="KAK9816692.1"/>
    </source>
</evidence>
<accession>A0AAW1Q5X7</accession>